<feature type="region of interest" description="Disordered" evidence="8">
    <location>
        <begin position="343"/>
        <end position="371"/>
    </location>
</feature>
<keyword evidence="3" id="KW-1003">Cell membrane</keyword>
<evidence type="ECO:0000256" key="2">
    <source>
        <dbReference type="ARBA" id="ARBA00004514"/>
    </source>
</evidence>
<dbReference type="SUPFAM" id="SSF47031">
    <property type="entry name" value="Second domain of FERM"/>
    <property type="match status" value="1"/>
</dbReference>
<name>A0A5F5PGH5_HORSE</name>
<dbReference type="CDD" id="cd14473">
    <property type="entry name" value="FERM_B-lobe"/>
    <property type="match status" value="1"/>
</dbReference>
<dbReference type="AlphaFoldDB" id="A0A5F5PGH5"/>
<evidence type="ECO:0000256" key="6">
    <source>
        <dbReference type="ARBA" id="ARBA00039547"/>
    </source>
</evidence>
<dbReference type="SMART" id="SM00295">
    <property type="entry name" value="B41"/>
    <property type="match status" value="1"/>
</dbReference>
<dbReference type="PANTHER" id="PTHR13283">
    <property type="entry name" value="KREV INTERACTION TRAPPED 1-RELATED"/>
    <property type="match status" value="1"/>
</dbReference>
<evidence type="ECO:0000256" key="1">
    <source>
        <dbReference type="ARBA" id="ARBA00004236"/>
    </source>
</evidence>
<dbReference type="PROSITE" id="PS50057">
    <property type="entry name" value="FERM_3"/>
    <property type="match status" value="1"/>
</dbReference>
<dbReference type="Pfam" id="PF00373">
    <property type="entry name" value="FERM_M"/>
    <property type="match status" value="1"/>
</dbReference>
<dbReference type="Proteomes" id="UP000002281">
    <property type="component" value="Chromosome 12"/>
</dbReference>
<reference evidence="10 11" key="1">
    <citation type="journal article" date="2009" name="Science">
        <title>Genome sequence, comparative analysis, and population genetics of the domestic horse.</title>
        <authorList>
            <consortium name="Broad Institute Genome Sequencing Platform"/>
            <consortium name="Broad Institute Whole Genome Assembly Team"/>
            <person name="Wade C.M."/>
            <person name="Giulotto E."/>
            <person name="Sigurdsson S."/>
            <person name="Zoli M."/>
            <person name="Gnerre S."/>
            <person name="Imsland F."/>
            <person name="Lear T.L."/>
            <person name="Adelson D.L."/>
            <person name="Bailey E."/>
            <person name="Bellone R.R."/>
            <person name="Bloecker H."/>
            <person name="Distl O."/>
            <person name="Edgar R.C."/>
            <person name="Garber M."/>
            <person name="Leeb T."/>
            <person name="Mauceli E."/>
            <person name="MacLeod J.N."/>
            <person name="Penedo M.C.T."/>
            <person name="Raison J.M."/>
            <person name="Sharpe T."/>
            <person name="Vogel J."/>
            <person name="Andersson L."/>
            <person name="Antczak D.F."/>
            <person name="Biagi T."/>
            <person name="Binns M.M."/>
            <person name="Chowdhary B.P."/>
            <person name="Coleman S.J."/>
            <person name="Della Valle G."/>
            <person name="Fryc S."/>
            <person name="Guerin G."/>
            <person name="Hasegawa T."/>
            <person name="Hill E.W."/>
            <person name="Jurka J."/>
            <person name="Kiialainen A."/>
            <person name="Lindgren G."/>
            <person name="Liu J."/>
            <person name="Magnani E."/>
            <person name="Mickelson J.R."/>
            <person name="Murray J."/>
            <person name="Nergadze S.G."/>
            <person name="Onofrio R."/>
            <person name="Pedroni S."/>
            <person name="Piras M.F."/>
            <person name="Raudsepp T."/>
            <person name="Rocchi M."/>
            <person name="Roeed K.H."/>
            <person name="Ryder O.A."/>
            <person name="Searle S."/>
            <person name="Skow L."/>
            <person name="Swinburne J.E."/>
            <person name="Syvaenen A.C."/>
            <person name="Tozaki T."/>
            <person name="Valberg S.J."/>
            <person name="Vaudin M."/>
            <person name="White J.R."/>
            <person name="Zody M.C."/>
            <person name="Lander E.S."/>
            <person name="Lindblad-Toh K."/>
        </authorList>
    </citation>
    <scope>NUCLEOTIDE SEQUENCE [LARGE SCALE GENOMIC DNA]</scope>
    <source>
        <strain evidence="10 11">Thoroughbred</strain>
    </source>
</reference>
<evidence type="ECO:0000256" key="3">
    <source>
        <dbReference type="ARBA" id="ARBA00022475"/>
    </source>
</evidence>
<dbReference type="Gene3D" id="3.10.20.90">
    <property type="entry name" value="Phosphatidylinositol 3-kinase Catalytic Subunit, Chain A, domain 1"/>
    <property type="match status" value="1"/>
</dbReference>
<feature type="region of interest" description="Disordered" evidence="8">
    <location>
        <begin position="1"/>
        <end position="22"/>
    </location>
</feature>
<sequence length="428" mass="47231">MDGTEGNAGQPGPAERSHRSSVSSVGARAADVLVYLADDTVVPLAVENLPSLSAHELHRAVREVLQLPDIALEAFALWLVSPLLDEPALQFRRNVFFPRRRELQIHDEDVLRLLYEEAKGNVLAARYPCDLEDCEALGALVCRVQLGPYQPGLPAACTLREKLDSFLPAHLCKRGHGLFAALRGRGTKAGTGEQGLLNAYRRVQEVVGEHEASLSTHYRAYLLKCHELPFYGCAFFHGEVDKPAQSFLHRGGRKPVAVAISLEGVHVIDSREKHVLLGLHFQELSWDHTSPEEEESALWLEFDGDNEGTPVNKLLKIYSKQAELMSSLIEYCIELNHTAEPAATQESVSGPTAAPGSLPPPAQRPQLRRQGSVVCSRIQHLSTIDYVEEGEKIKRVKPKRTTSFFGRQLSTSQGSYTVVQPTDSLEQG</sequence>
<dbReference type="Gene3D" id="1.20.80.10">
    <property type="match status" value="1"/>
</dbReference>
<evidence type="ECO:0000256" key="4">
    <source>
        <dbReference type="ARBA" id="ARBA00022490"/>
    </source>
</evidence>
<dbReference type="FunFam" id="2.30.29.30:FF:000216">
    <property type="entry name" value="FERM domain-containing protein 8"/>
    <property type="match status" value="1"/>
</dbReference>
<dbReference type="InterPro" id="IPR057096">
    <property type="entry name" value="KRIT1_FRMD8_FERM_C"/>
</dbReference>
<organism evidence="10 11">
    <name type="scientific">Equus caballus</name>
    <name type="common">Horse</name>
    <dbReference type="NCBI Taxonomy" id="9796"/>
    <lineage>
        <taxon>Eukaryota</taxon>
        <taxon>Metazoa</taxon>
        <taxon>Chordata</taxon>
        <taxon>Craniata</taxon>
        <taxon>Vertebrata</taxon>
        <taxon>Euteleostomi</taxon>
        <taxon>Mammalia</taxon>
        <taxon>Eutheria</taxon>
        <taxon>Laurasiatheria</taxon>
        <taxon>Perissodactyla</taxon>
        <taxon>Equidae</taxon>
        <taxon>Equus</taxon>
    </lineage>
</organism>
<reference evidence="10" key="2">
    <citation type="submission" date="2025-08" db="UniProtKB">
        <authorList>
            <consortium name="Ensembl"/>
        </authorList>
    </citation>
    <scope>IDENTIFICATION</scope>
    <source>
        <strain evidence="10">Thoroughbred</strain>
    </source>
</reference>
<evidence type="ECO:0000313" key="12">
    <source>
        <dbReference type="VGNC" id="VGNC:59437"/>
    </source>
</evidence>
<dbReference type="FunFam" id="1.20.80.10:FF:000023">
    <property type="entry name" value="FERM domain containing 8"/>
    <property type="match status" value="1"/>
</dbReference>
<dbReference type="GO" id="GO:0005829">
    <property type="term" value="C:cytosol"/>
    <property type="evidence" value="ECO:0007669"/>
    <property type="project" value="UniProtKB-SubCell"/>
</dbReference>
<evidence type="ECO:0000256" key="8">
    <source>
        <dbReference type="SAM" id="MobiDB-lite"/>
    </source>
</evidence>
<dbReference type="GO" id="GO:0005886">
    <property type="term" value="C:plasma membrane"/>
    <property type="evidence" value="ECO:0007669"/>
    <property type="project" value="UniProtKB-SubCell"/>
</dbReference>
<keyword evidence="11" id="KW-1185">Reference proteome</keyword>
<comment type="function">
    <text evidence="7">Promotes the cell surface stability of iRhom1/RHBDF1 and iRhom2/RHBDF2 and prevents their degradation via the endolysosomal pathway. By acting on iRhoms, involved in ADAM17-mediated shedding of TNF, amphiregulin/AREG, HBEGF and TGFA from the cell surface. Negatively regulates Wnt signaling, possibly by antagonizing the recruitment of AXIN1 to LRP6.</text>
</comment>
<dbReference type="VGNC" id="VGNC:59437">
    <property type="gene designation" value="FRMD8"/>
</dbReference>
<reference evidence="10" key="3">
    <citation type="submission" date="2025-09" db="UniProtKB">
        <authorList>
            <consortium name="Ensembl"/>
        </authorList>
    </citation>
    <scope>IDENTIFICATION</scope>
    <source>
        <strain evidence="10">Thoroughbred</strain>
    </source>
</reference>
<accession>A0A5F5PGH5</accession>
<dbReference type="InterPro" id="IPR019748">
    <property type="entry name" value="FERM_central"/>
</dbReference>
<dbReference type="Gene3D" id="2.30.29.30">
    <property type="entry name" value="Pleckstrin-homology domain (PH domain)/Phosphotyrosine-binding domain (PTB)"/>
    <property type="match status" value="1"/>
</dbReference>
<dbReference type="InterPro" id="IPR011993">
    <property type="entry name" value="PH-like_dom_sf"/>
</dbReference>
<dbReference type="InterPro" id="IPR051594">
    <property type="entry name" value="KRIT1/FRMD8"/>
</dbReference>
<evidence type="ECO:0000256" key="7">
    <source>
        <dbReference type="ARBA" id="ARBA00059161"/>
    </source>
</evidence>
<proteinExistence type="predicted"/>
<evidence type="ECO:0000256" key="5">
    <source>
        <dbReference type="ARBA" id="ARBA00023136"/>
    </source>
</evidence>
<dbReference type="PANTHER" id="PTHR13283:SF10">
    <property type="entry name" value="FERM DOMAIN-CONTAINING PROTEIN 8"/>
    <property type="match status" value="1"/>
</dbReference>
<gene>
    <name evidence="10 12" type="primary">FRMD8</name>
</gene>
<dbReference type="InterPro" id="IPR000299">
    <property type="entry name" value="FERM_domain"/>
</dbReference>
<evidence type="ECO:0000313" key="11">
    <source>
        <dbReference type="Proteomes" id="UP000002281"/>
    </source>
</evidence>
<protein>
    <recommendedName>
        <fullName evidence="6">FERM domain-containing protein 8</fullName>
    </recommendedName>
</protein>
<feature type="region of interest" description="Disordered" evidence="8">
    <location>
        <begin position="406"/>
        <end position="428"/>
    </location>
</feature>
<feature type="domain" description="FERM" evidence="9">
    <location>
        <begin position="1"/>
        <end position="340"/>
    </location>
</feature>
<keyword evidence="4" id="KW-0963">Cytoplasm</keyword>
<dbReference type="Pfam" id="PF24522">
    <property type="entry name" value="KRIT1_FRMD8_FERM_C"/>
    <property type="match status" value="1"/>
</dbReference>
<evidence type="ECO:0000259" key="9">
    <source>
        <dbReference type="PROSITE" id="PS50057"/>
    </source>
</evidence>
<comment type="subcellular location">
    <subcellularLocation>
        <location evidence="1">Cell membrane</location>
    </subcellularLocation>
    <subcellularLocation>
        <location evidence="2">Cytoplasm</location>
        <location evidence="2">Cytosol</location>
    </subcellularLocation>
</comment>
<dbReference type="GeneTree" id="ENSGT00530000063721"/>
<dbReference type="InterPro" id="IPR035963">
    <property type="entry name" value="FERM_2"/>
</dbReference>
<dbReference type="InterPro" id="IPR014352">
    <property type="entry name" value="FERM/acyl-CoA-bd_prot_sf"/>
</dbReference>
<evidence type="ECO:0000313" key="10">
    <source>
        <dbReference type="Ensembl" id="ENSECAP00000047466.1"/>
    </source>
</evidence>
<dbReference type="Ensembl" id="ENSECAT00000072096.2">
    <property type="protein sequence ID" value="ENSECAP00000047466.1"/>
    <property type="gene ID" value="ENSECAG00000007115.4"/>
</dbReference>
<dbReference type="Bgee" id="ENSECAG00000007115">
    <property type="expression patterns" value="Expressed in articular cartilage of joint and 23 other cell types or tissues"/>
</dbReference>
<dbReference type="InterPro" id="IPR019749">
    <property type="entry name" value="Band_41_domain"/>
</dbReference>
<dbReference type="ExpressionAtlas" id="A0A5F5PGH5">
    <property type="expression patterns" value="baseline"/>
</dbReference>
<keyword evidence="5" id="KW-0472">Membrane</keyword>